<dbReference type="KEGG" id="scad:DN051_41645"/>
<feature type="compositionally biased region" description="Polar residues" evidence="1">
    <location>
        <begin position="76"/>
        <end position="87"/>
    </location>
</feature>
<keyword evidence="2" id="KW-0614">Plasmid</keyword>
<feature type="region of interest" description="Disordered" evidence="1">
    <location>
        <begin position="65"/>
        <end position="87"/>
    </location>
</feature>
<dbReference type="RefSeq" id="WP_112443012.1">
    <property type="nucleotide sequence ID" value="NZ_CP030074.1"/>
</dbReference>
<sequence>MPGPAAAALGDRIVGIDTHIVLVPSPGGPVPTPMRLPFTGPIVHGCCPTVLIAGRPAATEGSVALNTPPHVPPTGVFQTPPDNRGTVSRGSTTVFIGGKPAARTGDPATTCNDPAVQHTSKVVASCTVLIG</sequence>
<accession>A0A2Z4JDI1</accession>
<dbReference type="CDD" id="cd14740">
    <property type="entry name" value="PAAR_4"/>
    <property type="match status" value="1"/>
</dbReference>
<keyword evidence="3" id="KW-1185">Reference proteome</keyword>
<gene>
    <name evidence="2" type="ORF">DN051_41645</name>
</gene>
<evidence type="ECO:0000256" key="1">
    <source>
        <dbReference type="SAM" id="MobiDB-lite"/>
    </source>
</evidence>
<geneLocation type="plasmid" evidence="2 3">
    <name>unnamed1</name>
</geneLocation>
<organism evidence="2 3">
    <name type="scientific">Streptomyces cadmiisoli</name>
    <dbReference type="NCBI Taxonomy" id="2184053"/>
    <lineage>
        <taxon>Bacteria</taxon>
        <taxon>Bacillati</taxon>
        <taxon>Actinomycetota</taxon>
        <taxon>Actinomycetes</taxon>
        <taxon>Kitasatosporales</taxon>
        <taxon>Streptomycetaceae</taxon>
        <taxon>Streptomyces</taxon>
        <taxon>Streptomyces aurantiacus group</taxon>
    </lineage>
</organism>
<proteinExistence type="predicted"/>
<name>A0A2Z4JDI1_9ACTN</name>
<reference evidence="3" key="1">
    <citation type="submission" date="2018-06" db="EMBL/GenBank/DDBJ databases">
        <authorList>
            <person name="Li K."/>
        </authorList>
    </citation>
    <scope>NUCLEOTIDE SEQUENCE [LARGE SCALE GENOMIC DNA]</scope>
    <source>
        <strain evidence="3">ZFG47</strain>
        <plasmid evidence="3">unnamed1</plasmid>
    </source>
</reference>
<protein>
    <recommendedName>
        <fullName evidence="4">Type VI secretion protein</fullName>
    </recommendedName>
</protein>
<evidence type="ECO:0008006" key="4">
    <source>
        <dbReference type="Google" id="ProtNLM"/>
    </source>
</evidence>
<dbReference type="AlphaFoldDB" id="A0A2Z4JDI1"/>
<dbReference type="InterPro" id="IPR008727">
    <property type="entry name" value="PAAR_motif"/>
</dbReference>
<evidence type="ECO:0000313" key="3">
    <source>
        <dbReference type="Proteomes" id="UP000249616"/>
    </source>
</evidence>
<dbReference type="Gene3D" id="2.60.200.60">
    <property type="match status" value="1"/>
</dbReference>
<dbReference type="Proteomes" id="UP000249616">
    <property type="component" value="Plasmid unnamed1"/>
</dbReference>
<dbReference type="Pfam" id="PF05488">
    <property type="entry name" value="PAAR_motif"/>
    <property type="match status" value="1"/>
</dbReference>
<dbReference type="EMBL" id="CP030074">
    <property type="protein sequence ID" value="AWW43126.1"/>
    <property type="molecule type" value="Genomic_DNA"/>
</dbReference>
<evidence type="ECO:0000313" key="2">
    <source>
        <dbReference type="EMBL" id="AWW43126.1"/>
    </source>
</evidence>